<dbReference type="AlphaFoldDB" id="A0A7C1VRY1"/>
<reference evidence="2" key="1">
    <citation type="journal article" date="2020" name="mSystems">
        <title>Genome- and Community-Level Interaction Insights into Carbon Utilization and Element Cycling Functions of Hydrothermarchaeota in Hydrothermal Sediment.</title>
        <authorList>
            <person name="Zhou Z."/>
            <person name="Liu Y."/>
            <person name="Xu W."/>
            <person name="Pan J."/>
            <person name="Luo Z.H."/>
            <person name="Li M."/>
        </authorList>
    </citation>
    <scope>NUCLEOTIDE SEQUENCE [LARGE SCALE GENOMIC DNA]</scope>
    <source>
        <strain evidence="2">HyVt-380</strain>
    </source>
</reference>
<dbReference type="NCBIfam" id="TIGR03755">
    <property type="entry name" value="conj_TIGR03755"/>
    <property type="match status" value="1"/>
</dbReference>
<comment type="caution">
    <text evidence="2">The sequence shown here is derived from an EMBL/GenBank/DDBJ whole genome shotgun (WGS) entry which is preliminary data.</text>
</comment>
<dbReference type="EMBL" id="DRHY01000178">
    <property type="protein sequence ID" value="HEC74280.1"/>
    <property type="molecule type" value="Genomic_DNA"/>
</dbReference>
<organism evidence="2">
    <name type="scientific">Methylophaga aminisulfidivorans</name>
    <dbReference type="NCBI Taxonomy" id="230105"/>
    <lineage>
        <taxon>Bacteria</taxon>
        <taxon>Pseudomonadati</taxon>
        <taxon>Pseudomonadota</taxon>
        <taxon>Gammaproteobacteria</taxon>
        <taxon>Thiotrichales</taxon>
        <taxon>Piscirickettsiaceae</taxon>
        <taxon>Methylophaga</taxon>
    </lineage>
</organism>
<feature type="region of interest" description="Disordered" evidence="1">
    <location>
        <begin position="236"/>
        <end position="255"/>
    </location>
</feature>
<feature type="region of interest" description="Disordered" evidence="1">
    <location>
        <begin position="476"/>
        <end position="495"/>
    </location>
</feature>
<sequence length="495" mass="53778">MVMVITHQPAIMHGRYGVLINAVKEKVNFFYTASISCLIHKDRIVLFKRLALVTSLVISSNATATGLQVPDSNAGWYYGVGGQRPISQPASPITNSIVLGGSLDWGSGFNCSAFDPTLGVANTLNKVKSGVDAIQQQVTEAATGAIASLPLLMLQRANPGLYELLMNSMARAQQGVRVSTQSCEQMQQTISQGGNPIEGWIDISRTHDWSDQMGGGGYRNAPVDVVEAQQTVDKNNGENGVTWLGGTKAGGRGQRPINIPSDIVKAGYNQSLNRSADSNLAAPQNGSRISELWETPEDLIRFSSSLLGEEKVRTYSDRPTETIPARGMAFEINKEVEKLTPKYNNLISGSSDLSNRNLMDISTPNVVITSNTIQALRKLNPSEQNILKDRLILEVATARVIEKSLMLLRLLSSGSQEPNVSQNGPAQEAVQKYTARLQQSVDDTLFEHEMSKRLASSTAQTIREVEIVKRRVGNSTLTSGQKFNSPDKSISSEDD</sequence>
<feature type="compositionally biased region" description="Polar residues" evidence="1">
    <location>
        <begin position="476"/>
        <end position="489"/>
    </location>
</feature>
<evidence type="ECO:0000256" key="1">
    <source>
        <dbReference type="SAM" id="MobiDB-lite"/>
    </source>
</evidence>
<dbReference type="InterPro" id="IPR021204">
    <property type="entry name" value="Integr_conj_element_PFL4711"/>
</dbReference>
<accession>A0A7C1VRY1</accession>
<proteinExistence type="predicted"/>
<evidence type="ECO:0000313" key="2">
    <source>
        <dbReference type="EMBL" id="HEC74280.1"/>
    </source>
</evidence>
<name>A0A7C1VRY1_9GAMM</name>
<dbReference type="Proteomes" id="UP000886384">
    <property type="component" value="Unassembled WGS sequence"/>
</dbReference>
<gene>
    <name evidence="2" type="ORF">ENI26_07905</name>
</gene>
<protein>
    <submittedName>
        <fullName evidence="2">Integrating conjugative element protein</fullName>
    </submittedName>
</protein>